<evidence type="ECO:0000313" key="3">
    <source>
        <dbReference type="Proteomes" id="UP001150569"/>
    </source>
</evidence>
<gene>
    <name evidence="2" type="primary">uvi31_1</name>
    <name evidence="2" type="ORF">IWQ60_000120</name>
</gene>
<proteinExistence type="inferred from homology"/>
<dbReference type="Proteomes" id="UP001150569">
    <property type="component" value="Unassembled WGS sequence"/>
</dbReference>
<dbReference type="OrthoDB" id="411584at2759"/>
<comment type="caution">
    <text evidence="2">The sequence shown here is derived from an EMBL/GenBank/DDBJ whole genome shotgun (WGS) entry which is preliminary data.</text>
</comment>
<dbReference type="GO" id="GO:0044572">
    <property type="term" value="P:[4Fe-4S] cluster assembly"/>
    <property type="evidence" value="ECO:0007669"/>
    <property type="project" value="TreeGrafter"/>
</dbReference>
<dbReference type="Gene3D" id="3.30.300.90">
    <property type="entry name" value="BolA-like"/>
    <property type="match status" value="1"/>
</dbReference>
<dbReference type="AlphaFoldDB" id="A0A9W8AH46"/>
<accession>A0A9W8AH46</accession>
<dbReference type="PANTHER" id="PTHR46230">
    <property type="match status" value="1"/>
</dbReference>
<dbReference type="InterPro" id="IPR036065">
    <property type="entry name" value="BolA-like_sf"/>
</dbReference>
<evidence type="ECO:0000313" key="2">
    <source>
        <dbReference type="EMBL" id="KAJ1930612.1"/>
    </source>
</evidence>
<dbReference type="InterPro" id="IPR002634">
    <property type="entry name" value="BolA"/>
</dbReference>
<sequence length="133" mass="14867">MWKLTARFQLSRVPATSLPTFRSAALYSAMAQRIPVELPGPIETQLRLKIEQAFQPTALNIENQSRQHAHHAAMRGNTNPETHFKVTIVSAKFQGMKPLQRHRAVYALAQPELDAGLHALTLKTSTPEEDSQS</sequence>
<name>A0A9W8AH46_9FUNG</name>
<dbReference type="PANTHER" id="PTHR46230:SF7">
    <property type="entry name" value="BOLA-LIKE PROTEIN 1"/>
    <property type="match status" value="1"/>
</dbReference>
<dbReference type="EMBL" id="JANBPT010000003">
    <property type="protein sequence ID" value="KAJ1930612.1"/>
    <property type="molecule type" value="Genomic_DNA"/>
</dbReference>
<organism evidence="2 3">
    <name type="scientific">Tieghemiomyces parasiticus</name>
    <dbReference type="NCBI Taxonomy" id="78921"/>
    <lineage>
        <taxon>Eukaryota</taxon>
        <taxon>Fungi</taxon>
        <taxon>Fungi incertae sedis</taxon>
        <taxon>Zoopagomycota</taxon>
        <taxon>Kickxellomycotina</taxon>
        <taxon>Dimargaritomycetes</taxon>
        <taxon>Dimargaritales</taxon>
        <taxon>Dimargaritaceae</taxon>
        <taxon>Tieghemiomyces</taxon>
    </lineage>
</organism>
<reference evidence="2" key="1">
    <citation type="submission" date="2022-07" db="EMBL/GenBank/DDBJ databases">
        <title>Phylogenomic reconstructions and comparative analyses of Kickxellomycotina fungi.</title>
        <authorList>
            <person name="Reynolds N.K."/>
            <person name="Stajich J.E."/>
            <person name="Barry K."/>
            <person name="Grigoriev I.V."/>
            <person name="Crous P."/>
            <person name="Smith M.E."/>
        </authorList>
    </citation>
    <scope>NUCLEOTIDE SEQUENCE</scope>
    <source>
        <strain evidence="2">RSA 861</strain>
    </source>
</reference>
<evidence type="ECO:0000256" key="1">
    <source>
        <dbReference type="RuleBase" id="RU003860"/>
    </source>
</evidence>
<dbReference type="SUPFAM" id="SSF82657">
    <property type="entry name" value="BolA-like"/>
    <property type="match status" value="1"/>
</dbReference>
<keyword evidence="3" id="KW-1185">Reference proteome</keyword>
<dbReference type="GO" id="GO:0005759">
    <property type="term" value="C:mitochondrial matrix"/>
    <property type="evidence" value="ECO:0007669"/>
    <property type="project" value="TreeGrafter"/>
</dbReference>
<protein>
    <submittedName>
        <fullName evidence="2">BolA domain UV induced protein Uvi31</fullName>
    </submittedName>
</protein>
<dbReference type="Pfam" id="PF01722">
    <property type="entry name" value="BolA"/>
    <property type="match status" value="1"/>
</dbReference>
<comment type="similarity">
    <text evidence="1">Belongs to the BolA/IbaG family.</text>
</comment>